<dbReference type="KEGG" id="nve:5503433"/>
<dbReference type="HOGENOM" id="CLU_1118086_0_0_1"/>
<evidence type="ECO:0000313" key="2">
    <source>
        <dbReference type="EMBL" id="EDO32405.1"/>
    </source>
</evidence>
<dbReference type="EMBL" id="DS469826">
    <property type="protein sequence ID" value="EDO32405.1"/>
    <property type="molecule type" value="Genomic_DNA"/>
</dbReference>
<accession>A7SV63</accession>
<feature type="compositionally biased region" description="Low complexity" evidence="1">
    <location>
        <begin position="226"/>
        <end position="249"/>
    </location>
</feature>
<dbReference type="AlphaFoldDB" id="A7SV63"/>
<feature type="region of interest" description="Disordered" evidence="1">
    <location>
        <begin position="104"/>
        <end position="200"/>
    </location>
</feature>
<organism evidence="2 3">
    <name type="scientific">Nematostella vectensis</name>
    <name type="common">Starlet sea anemone</name>
    <dbReference type="NCBI Taxonomy" id="45351"/>
    <lineage>
        <taxon>Eukaryota</taxon>
        <taxon>Metazoa</taxon>
        <taxon>Cnidaria</taxon>
        <taxon>Anthozoa</taxon>
        <taxon>Hexacorallia</taxon>
        <taxon>Actiniaria</taxon>
        <taxon>Edwardsiidae</taxon>
        <taxon>Nematostella</taxon>
    </lineage>
</organism>
<protein>
    <recommendedName>
        <fullName evidence="4">HCLS1-associated protein X-1</fullName>
    </recommendedName>
</protein>
<proteinExistence type="predicted"/>
<name>A7SV63_NEMVE</name>
<reference evidence="2 3" key="1">
    <citation type="journal article" date="2007" name="Science">
        <title>Sea anemone genome reveals ancestral eumetazoan gene repertoire and genomic organization.</title>
        <authorList>
            <person name="Putnam N.H."/>
            <person name="Srivastava M."/>
            <person name="Hellsten U."/>
            <person name="Dirks B."/>
            <person name="Chapman J."/>
            <person name="Salamov A."/>
            <person name="Terry A."/>
            <person name="Shapiro H."/>
            <person name="Lindquist E."/>
            <person name="Kapitonov V.V."/>
            <person name="Jurka J."/>
            <person name="Genikhovich G."/>
            <person name="Grigoriev I.V."/>
            <person name="Lucas S.M."/>
            <person name="Steele R.E."/>
            <person name="Finnerty J.R."/>
            <person name="Technau U."/>
            <person name="Martindale M.Q."/>
            <person name="Rokhsar D.S."/>
        </authorList>
    </citation>
    <scope>NUCLEOTIDE SEQUENCE [LARGE SCALE GENOMIC DNA]</scope>
    <source>
        <strain evidence="3">CH2 X CH6</strain>
    </source>
</reference>
<feature type="non-terminal residue" evidence="2">
    <location>
        <position position="249"/>
    </location>
</feature>
<gene>
    <name evidence="2" type="ORF">NEMVEDRAFT_v1g247600</name>
</gene>
<feature type="region of interest" description="Disordered" evidence="1">
    <location>
        <begin position="212"/>
        <end position="249"/>
    </location>
</feature>
<keyword evidence="3" id="KW-1185">Reference proteome</keyword>
<evidence type="ECO:0008006" key="4">
    <source>
        <dbReference type="Google" id="ProtNLM"/>
    </source>
</evidence>
<sequence>MGRLNEFIRSIFGFPNDRLGPNDLPRDIYHDFQQEFGHNFGHDHQSSGHFFNHPPGGDWFPPQDQQMPDEFIIFQGGPEDMPDMFAEMEEMFNNFFQGFGPNGGLTPPEFFSGPGIGGMISPPGDGHSGETESITQGESLRDRMLKHPQQGSGSHENQSPSPNKETEKPPGSGLPHSWFGDFWNLPFGGTSQPQDNIDKDFDSELEKGEQTLDDILKPGHRPKLQSPLRSFSSSSSITSFNSNGKSESK</sequence>
<dbReference type="Proteomes" id="UP000001593">
    <property type="component" value="Unassembled WGS sequence"/>
</dbReference>
<dbReference type="InParanoid" id="A7SV63"/>
<evidence type="ECO:0000256" key="1">
    <source>
        <dbReference type="SAM" id="MobiDB-lite"/>
    </source>
</evidence>
<evidence type="ECO:0000313" key="3">
    <source>
        <dbReference type="Proteomes" id="UP000001593"/>
    </source>
</evidence>
<feature type="compositionally biased region" description="Polar residues" evidence="1">
    <location>
        <begin position="149"/>
        <end position="163"/>
    </location>
</feature>